<proteinExistence type="predicted"/>
<evidence type="ECO:0000313" key="3">
    <source>
        <dbReference type="Proteomes" id="UP000469185"/>
    </source>
</evidence>
<dbReference type="RefSeq" id="WP_163820177.1">
    <property type="nucleotide sequence ID" value="NZ_JAAGOB010000011.1"/>
</dbReference>
<reference evidence="2 3" key="1">
    <citation type="submission" date="2020-02" db="EMBL/GenBank/DDBJ databases">
        <authorList>
            <person name="Li X.-J."/>
            <person name="Feng X.-M."/>
        </authorList>
    </citation>
    <scope>NUCLEOTIDE SEQUENCE [LARGE SCALE GENOMIC DNA]</scope>
    <source>
        <strain evidence="2 3">CGMCC 4.7225</strain>
    </source>
</reference>
<accession>A0A6N9YR34</accession>
<feature type="signal peptide" evidence="1">
    <location>
        <begin position="1"/>
        <end position="24"/>
    </location>
</feature>
<keyword evidence="1" id="KW-0732">Signal</keyword>
<dbReference type="EMBL" id="JAAGOB010000011">
    <property type="protein sequence ID" value="NED97390.1"/>
    <property type="molecule type" value="Genomic_DNA"/>
</dbReference>
<feature type="chain" id="PRO_5038896655" evidence="1">
    <location>
        <begin position="25"/>
        <end position="244"/>
    </location>
</feature>
<evidence type="ECO:0000256" key="1">
    <source>
        <dbReference type="SAM" id="SignalP"/>
    </source>
</evidence>
<keyword evidence="3" id="KW-1185">Reference proteome</keyword>
<protein>
    <submittedName>
        <fullName evidence="2">Uncharacterized protein</fullName>
    </submittedName>
</protein>
<gene>
    <name evidence="2" type="ORF">G1H11_19005</name>
</gene>
<dbReference type="Proteomes" id="UP000469185">
    <property type="component" value="Unassembled WGS sequence"/>
</dbReference>
<dbReference type="Pfam" id="PF19136">
    <property type="entry name" value="DUF5819"/>
    <property type="match status" value="1"/>
</dbReference>
<evidence type="ECO:0000313" key="2">
    <source>
        <dbReference type="EMBL" id="NED97390.1"/>
    </source>
</evidence>
<comment type="caution">
    <text evidence="2">The sequence shown here is derived from an EMBL/GenBank/DDBJ whole genome shotgun (WGS) entry which is preliminary data.</text>
</comment>
<name>A0A6N9YR34_9ACTN</name>
<organism evidence="2 3">
    <name type="scientific">Phytoactinopolyspora alkaliphila</name>
    <dbReference type="NCBI Taxonomy" id="1783498"/>
    <lineage>
        <taxon>Bacteria</taxon>
        <taxon>Bacillati</taxon>
        <taxon>Actinomycetota</taxon>
        <taxon>Actinomycetes</taxon>
        <taxon>Jiangellales</taxon>
        <taxon>Jiangellaceae</taxon>
        <taxon>Phytoactinopolyspora</taxon>
    </lineage>
</organism>
<dbReference type="AlphaFoldDB" id="A0A6N9YR34"/>
<sequence>MQQTRPAWLKFLAGALGIVLTAHLAATALFVGPDNAAKSAVKEPLDSYMLPFFQQNWSLFAPNPISTERSLLVRGWFDDERHTEWVDVTDLEIKAAVLHNLTPSRVGIVTRRLATRIGQQHGRLNSEERRALASHYHSDAWDRLKARLMQAEDRSPSGRISYVLRYDETITAYATQFAYAYWGEDAGLTYVQFKTEEYPAPRFADRHRDIEPEPRSREFGRRPLVEFDNQDREAFAAAIERFTR</sequence>
<dbReference type="InterPro" id="IPR043857">
    <property type="entry name" value="DUF5819"/>
</dbReference>